<dbReference type="AlphaFoldDB" id="A0A0E9QEM6"/>
<proteinExistence type="predicted"/>
<sequence>MSKWGYSIMYSAMQVSTAARPTRLWKAATNCGRSVISIRLAMVRPKVPPLAMASDI</sequence>
<reference evidence="1" key="2">
    <citation type="journal article" date="2015" name="Fish Shellfish Immunol.">
        <title>Early steps in the European eel (Anguilla anguilla)-Vibrio vulnificus interaction in the gills: Role of the RtxA13 toxin.</title>
        <authorList>
            <person name="Callol A."/>
            <person name="Pajuelo D."/>
            <person name="Ebbesson L."/>
            <person name="Teles M."/>
            <person name="MacKenzie S."/>
            <person name="Amaro C."/>
        </authorList>
    </citation>
    <scope>NUCLEOTIDE SEQUENCE</scope>
</reference>
<accession>A0A0E9QEM6</accession>
<reference evidence="1" key="1">
    <citation type="submission" date="2014-11" db="EMBL/GenBank/DDBJ databases">
        <authorList>
            <person name="Amaro Gonzalez C."/>
        </authorList>
    </citation>
    <scope>NUCLEOTIDE SEQUENCE</scope>
</reference>
<evidence type="ECO:0000313" key="1">
    <source>
        <dbReference type="EMBL" id="JAH14967.1"/>
    </source>
</evidence>
<organism evidence="1">
    <name type="scientific">Anguilla anguilla</name>
    <name type="common">European freshwater eel</name>
    <name type="synonym">Muraena anguilla</name>
    <dbReference type="NCBI Taxonomy" id="7936"/>
    <lineage>
        <taxon>Eukaryota</taxon>
        <taxon>Metazoa</taxon>
        <taxon>Chordata</taxon>
        <taxon>Craniata</taxon>
        <taxon>Vertebrata</taxon>
        <taxon>Euteleostomi</taxon>
        <taxon>Actinopterygii</taxon>
        <taxon>Neopterygii</taxon>
        <taxon>Teleostei</taxon>
        <taxon>Anguilliformes</taxon>
        <taxon>Anguillidae</taxon>
        <taxon>Anguilla</taxon>
    </lineage>
</organism>
<name>A0A0E9QEM6_ANGAN</name>
<protein>
    <submittedName>
        <fullName evidence="1">Uncharacterized protein</fullName>
    </submittedName>
</protein>
<dbReference type="EMBL" id="GBXM01093610">
    <property type="protein sequence ID" value="JAH14967.1"/>
    <property type="molecule type" value="Transcribed_RNA"/>
</dbReference>